<dbReference type="EnsemblPlants" id="OPUNC07G25870.1">
    <property type="protein sequence ID" value="OPUNC07G25870.1"/>
    <property type="gene ID" value="OPUNC07G25870"/>
</dbReference>
<dbReference type="Gramene" id="OPUNC07G25870.1">
    <property type="protein sequence ID" value="OPUNC07G25870.1"/>
    <property type="gene ID" value="OPUNC07G25870"/>
</dbReference>
<reference evidence="1" key="2">
    <citation type="submission" date="2018-05" db="EMBL/GenBank/DDBJ databases">
        <title>OpunRS2 (Oryza punctata Reference Sequence Version 2).</title>
        <authorList>
            <person name="Zhang J."/>
            <person name="Kudrna D."/>
            <person name="Lee S."/>
            <person name="Talag J."/>
            <person name="Welchert J."/>
            <person name="Wing R.A."/>
        </authorList>
    </citation>
    <scope>NUCLEOTIDE SEQUENCE [LARGE SCALE GENOMIC DNA]</scope>
</reference>
<proteinExistence type="predicted"/>
<sequence>MPDVRFDETNTDDEAAGKIVDLDRFYSHVHGSDIGYSPWQAFVAQLASAVNGMWSGLLDEMDRRVSPWPSRRPWRVGS</sequence>
<dbReference type="STRING" id="4537.A0A0E0LQ75"/>
<accession>A0A0E0LQ75</accession>
<dbReference type="AlphaFoldDB" id="A0A0E0LQ75"/>
<evidence type="ECO:0000313" key="1">
    <source>
        <dbReference type="EnsemblPlants" id="OPUNC07G25870.1"/>
    </source>
</evidence>
<dbReference type="HOGENOM" id="CLU_2626256_0_0_1"/>
<name>A0A0E0LQ75_ORYPU</name>
<protein>
    <submittedName>
        <fullName evidence="1">Uncharacterized protein</fullName>
    </submittedName>
</protein>
<dbReference type="Proteomes" id="UP000026962">
    <property type="component" value="Chromosome 7"/>
</dbReference>
<evidence type="ECO:0000313" key="2">
    <source>
        <dbReference type="Proteomes" id="UP000026962"/>
    </source>
</evidence>
<keyword evidence="2" id="KW-1185">Reference proteome</keyword>
<reference evidence="1" key="1">
    <citation type="submission" date="2015-04" db="UniProtKB">
        <authorList>
            <consortium name="EnsemblPlants"/>
        </authorList>
    </citation>
    <scope>IDENTIFICATION</scope>
</reference>
<organism evidence="1">
    <name type="scientific">Oryza punctata</name>
    <name type="common">Red rice</name>
    <dbReference type="NCBI Taxonomy" id="4537"/>
    <lineage>
        <taxon>Eukaryota</taxon>
        <taxon>Viridiplantae</taxon>
        <taxon>Streptophyta</taxon>
        <taxon>Embryophyta</taxon>
        <taxon>Tracheophyta</taxon>
        <taxon>Spermatophyta</taxon>
        <taxon>Magnoliopsida</taxon>
        <taxon>Liliopsida</taxon>
        <taxon>Poales</taxon>
        <taxon>Poaceae</taxon>
        <taxon>BOP clade</taxon>
        <taxon>Oryzoideae</taxon>
        <taxon>Oryzeae</taxon>
        <taxon>Oryzinae</taxon>
        <taxon>Oryza</taxon>
    </lineage>
</organism>